<comment type="similarity">
    <text evidence="2">Belongs to the auxin efflux carrier (TC 2.A.69) family.</text>
</comment>
<feature type="transmembrane region" description="Helical" evidence="8">
    <location>
        <begin position="193"/>
        <end position="212"/>
    </location>
</feature>
<comment type="caution">
    <text evidence="9">The sequence shown here is derived from an EMBL/GenBank/DDBJ whole genome shotgun (WGS) entry which is preliminary data.</text>
</comment>
<evidence type="ECO:0000256" key="4">
    <source>
        <dbReference type="ARBA" id="ARBA00022475"/>
    </source>
</evidence>
<keyword evidence="6 8" id="KW-1133">Transmembrane helix</keyword>
<keyword evidence="10" id="KW-1185">Reference proteome</keyword>
<dbReference type="RefSeq" id="WP_284242862.1">
    <property type="nucleotide sequence ID" value="NZ_BSST01000001.1"/>
</dbReference>
<feature type="transmembrane region" description="Helical" evidence="8">
    <location>
        <begin position="126"/>
        <end position="147"/>
    </location>
</feature>
<comment type="subcellular location">
    <subcellularLocation>
        <location evidence="1">Cell membrane</location>
        <topology evidence="1">Multi-pass membrane protein</topology>
    </subcellularLocation>
</comment>
<dbReference type="Pfam" id="PF03547">
    <property type="entry name" value="Mem_trans"/>
    <property type="match status" value="1"/>
</dbReference>
<feature type="transmembrane region" description="Helical" evidence="8">
    <location>
        <begin position="286"/>
        <end position="305"/>
    </location>
</feature>
<evidence type="ECO:0000256" key="8">
    <source>
        <dbReference type="SAM" id="Phobius"/>
    </source>
</evidence>
<evidence type="ECO:0000313" key="9">
    <source>
        <dbReference type="EMBL" id="GLX77032.1"/>
    </source>
</evidence>
<dbReference type="InterPro" id="IPR038770">
    <property type="entry name" value="Na+/solute_symporter_sf"/>
</dbReference>
<proteinExistence type="inferred from homology"/>
<protein>
    <submittedName>
        <fullName evidence="9">Permease</fullName>
    </submittedName>
</protein>
<sequence>MLIIELIAPLALTCLLGFFIANQRLLTAKQLAFINKITFHYLIPLFLFHKMATANIQQQFDWRYFACFYLPVLLCYALAWIINYHCHRELKGNASAAGVFALTASYSNTVIIGLPILYALLGDKAIGIIFMIITFHSALLFTITTSFSNTTETLSVWQKLTQQMTKNTLVVAILSGLIVNLSPIRVPDGVSEVINLLSWPTITLALLLLGTSLSQYKLSQQKHFITLATLFKLVLLPTLVYFFANHLFQLPNEITTILVILSASPTGVNAYLIASSQQLHRETSAGTVVFSSLCSIVTLSLWLIILD</sequence>
<evidence type="ECO:0000256" key="6">
    <source>
        <dbReference type="ARBA" id="ARBA00022989"/>
    </source>
</evidence>
<dbReference type="Proteomes" id="UP001157186">
    <property type="component" value="Unassembled WGS sequence"/>
</dbReference>
<evidence type="ECO:0000256" key="3">
    <source>
        <dbReference type="ARBA" id="ARBA00022448"/>
    </source>
</evidence>
<keyword evidence="3" id="KW-0813">Transport</keyword>
<evidence type="ECO:0000256" key="2">
    <source>
        <dbReference type="ARBA" id="ARBA00010145"/>
    </source>
</evidence>
<keyword evidence="4" id="KW-1003">Cell membrane</keyword>
<feature type="transmembrane region" description="Helical" evidence="8">
    <location>
        <begin position="38"/>
        <end position="56"/>
    </location>
</feature>
<dbReference type="PANTHER" id="PTHR36838">
    <property type="entry name" value="AUXIN EFFLUX CARRIER FAMILY PROTEIN"/>
    <property type="match status" value="1"/>
</dbReference>
<feature type="transmembrane region" description="Helical" evidence="8">
    <location>
        <begin position="256"/>
        <end position="274"/>
    </location>
</feature>
<gene>
    <name evidence="9" type="ORF">tinsulaeT_03720</name>
</gene>
<feature type="transmembrane region" description="Helical" evidence="8">
    <location>
        <begin position="168"/>
        <end position="187"/>
    </location>
</feature>
<dbReference type="PANTHER" id="PTHR36838:SF3">
    <property type="entry name" value="TRANSPORTER AUXIN EFFLUX CARRIER EC FAMILY"/>
    <property type="match status" value="1"/>
</dbReference>
<feature type="transmembrane region" description="Helical" evidence="8">
    <location>
        <begin position="6"/>
        <end position="26"/>
    </location>
</feature>
<name>A0ABQ6GNW2_9GAMM</name>
<keyword evidence="7 8" id="KW-0472">Membrane</keyword>
<evidence type="ECO:0000256" key="7">
    <source>
        <dbReference type="ARBA" id="ARBA00023136"/>
    </source>
</evidence>
<feature type="transmembrane region" description="Helical" evidence="8">
    <location>
        <begin position="62"/>
        <end position="82"/>
    </location>
</feature>
<evidence type="ECO:0000256" key="5">
    <source>
        <dbReference type="ARBA" id="ARBA00022692"/>
    </source>
</evidence>
<accession>A0ABQ6GNW2</accession>
<evidence type="ECO:0000313" key="10">
    <source>
        <dbReference type="Proteomes" id="UP001157186"/>
    </source>
</evidence>
<keyword evidence="5 8" id="KW-0812">Transmembrane</keyword>
<evidence type="ECO:0000256" key="1">
    <source>
        <dbReference type="ARBA" id="ARBA00004651"/>
    </source>
</evidence>
<dbReference type="EMBL" id="BSST01000001">
    <property type="protein sequence ID" value="GLX77032.1"/>
    <property type="molecule type" value="Genomic_DNA"/>
</dbReference>
<reference evidence="9 10" key="1">
    <citation type="submission" date="2023-03" db="EMBL/GenBank/DDBJ databases">
        <title>Draft genome sequence of Thalassotalea insulae KCTC 62186T.</title>
        <authorList>
            <person name="Sawabe T."/>
        </authorList>
    </citation>
    <scope>NUCLEOTIDE SEQUENCE [LARGE SCALE GENOMIC DNA]</scope>
    <source>
        <strain evidence="9 10">KCTC 62186</strain>
    </source>
</reference>
<dbReference type="Gene3D" id="1.20.1530.20">
    <property type="match status" value="1"/>
</dbReference>
<feature type="transmembrane region" description="Helical" evidence="8">
    <location>
        <begin position="224"/>
        <end position="244"/>
    </location>
</feature>
<feature type="transmembrane region" description="Helical" evidence="8">
    <location>
        <begin position="94"/>
        <end position="120"/>
    </location>
</feature>
<dbReference type="InterPro" id="IPR004776">
    <property type="entry name" value="Mem_transp_PIN-like"/>
</dbReference>
<organism evidence="9 10">
    <name type="scientific">Thalassotalea insulae</name>
    <dbReference type="NCBI Taxonomy" id="2056778"/>
    <lineage>
        <taxon>Bacteria</taxon>
        <taxon>Pseudomonadati</taxon>
        <taxon>Pseudomonadota</taxon>
        <taxon>Gammaproteobacteria</taxon>
        <taxon>Alteromonadales</taxon>
        <taxon>Colwelliaceae</taxon>
        <taxon>Thalassotalea</taxon>
    </lineage>
</organism>